<dbReference type="PANTHER" id="PTHR46796">
    <property type="entry name" value="HTH-TYPE TRANSCRIPTIONAL ACTIVATOR RHAS-RELATED"/>
    <property type="match status" value="1"/>
</dbReference>
<accession>A0ABN8E2C6</accession>
<evidence type="ECO:0000259" key="5">
    <source>
        <dbReference type="PROSITE" id="PS01124"/>
    </source>
</evidence>
<dbReference type="Proteomes" id="UP000838748">
    <property type="component" value="Unassembled WGS sequence"/>
</dbReference>
<dbReference type="InterPro" id="IPR009057">
    <property type="entry name" value="Homeodomain-like_sf"/>
</dbReference>
<dbReference type="SUPFAM" id="SSF46689">
    <property type="entry name" value="Homeodomain-like"/>
    <property type="match status" value="2"/>
</dbReference>
<proteinExistence type="predicted"/>
<evidence type="ECO:0000256" key="4">
    <source>
        <dbReference type="ARBA" id="ARBA00023163"/>
    </source>
</evidence>
<dbReference type="Pfam" id="PF02311">
    <property type="entry name" value="AraC_binding"/>
    <property type="match status" value="1"/>
</dbReference>
<dbReference type="InterPro" id="IPR018062">
    <property type="entry name" value="HTH_AraC-typ_CS"/>
</dbReference>
<dbReference type="InterPro" id="IPR018060">
    <property type="entry name" value="HTH_AraC"/>
</dbReference>
<evidence type="ECO:0000256" key="1">
    <source>
        <dbReference type="ARBA" id="ARBA00023015"/>
    </source>
</evidence>
<evidence type="ECO:0000313" key="6">
    <source>
        <dbReference type="EMBL" id="CAH0539265.1"/>
    </source>
</evidence>
<protein>
    <submittedName>
        <fullName evidence="6">HTH-type transcriptional activator RhaR</fullName>
    </submittedName>
</protein>
<comment type="caution">
    <text evidence="6">The sequence shown here is derived from an EMBL/GenBank/DDBJ whole genome shotgun (WGS) entry which is preliminary data.</text>
</comment>
<keyword evidence="2" id="KW-0238">DNA-binding</keyword>
<dbReference type="InterPro" id="IPR037923">
    <property type="entry name" value="HTH-like"/>
</dbReference>
<dbReference type="RefSeq" id="WP_237361342.1">
    <property type="nucleotide sequence ID" value="NZ_CAKLDM010000002.1"/>
</dbReference>
<feature type="domain" description="HTH araC/xylS-type" evidence="5">
    <location>
        <begin position="172"/>
        <end position="269"/>
    </location>
</feature>
<sequence>MQSGYNYSMLDCFGGIECVNAQYKNVHLAKHVHEGYAIGVINQGVQKFNSLGCNHSAGTGSLVIVNADTVHTGESIRDVGCNYRALYPTPESIDTILSDLPSSKSCAPYFTNPILHDTELIELLKTIFSHSDNQSPKLVMESLLFTFFAKLVVRQSHSRLSLNTANASSNIDKVRDYLNEYAQQNISLDELARIGNVNKYTLIRQFKQKWGLAPHQYQIQIRVQKAKRLLRTGLLPVEVATECGFYDQSHLCRHFKKSLGATPNQYQVHTSFKTIN</sequence>
<dbReference type="Pfam" id="PF12833">
    <property type="entry name" value="HTH_18"/>
    <property type="match status" value="1"/>
</dbReference>
<keyword evidence="4" id="KW-0804">Transcription</keyword>
<gene>
    <name evidence="6" type="primary">rhaR_3</name>
    <name evidence="6" type="ORF">VMF7928_02029</name>
</gene>
<dbReference type="PANTHER" id="PTHR46796:SF2">
    <property type="entry name" value="TRANSCRIPTIONAL REGULATORY PROTEIN"/>
    <property type="match status" value="1"/>
</dbReference>
<evidence type="ECO:0000256" key="3">
    <source>
        <dbReference type="ARBA" id="ARBA00023159"/>
    </source>
</evidence>
<dbReference type="Gene3D" id="1.10.10.60">
    <property type="entry name" value="Homeodomain-like"/>
    <property type="match status" value="2"/>
</dbReference>
<keyword evidence="3" id="KW-0010">Activator</keyword>
<dbReference type="PROSITE" id="PS01124">
    <property type="entry name" value="HTH_ARAC_FAMILY_2"/>
    <property type="match status" value="1"/>
</dbReference>
<dbReference type="EMBL" id="CAKLDM010000002">
    <property type="protein sequence ID" value="CAH0539265.1"/>
    <property type="molecule type" value="Genomic_DNA"/>
</dbReference>
<name>A0ABN8E2C6_9VIBR</name>
<evidence type="ECO:0000256" key="2">
    <source>
        <dbReference type="ARBA" id="ARBA00023125"/>
    </source>
</evidence>
<evidence type="ECO:0000313" key="7">
    <source>
        <dbReference type="Proteomes" id="UP000838748"/>
    </source>
</evidence>
<keyword evidence="7" id="KW-1185">Reference proteome</keyword>
<reference evidence="6" key="1">
    <citation type="submission" date="2021-11" db="EMBL/GenBank/DDBJ databases">
        <authorList>
            <person name="Rodrigo-Torres L."/>
            <person name="Arahal R. D."/>
            <person name="Lucena T."/>
        </authorList>
    </citation>
    <scope>NUCLEOTIDE SEQUENCE</scope>
    <source>
        <strain evidence="6">CECT 7928</strain>
    </source>
</reference>
<dbReference type="SMART" id="SM00342">
    <property type="entry name" value="HTH_ARAC"/>
    <property type="match status" value="1"/>
</dbReference>
<dbReference type="SUPFAM" id="SSF51215">
    <property type="entry name" value="Regulatory protein AraC"/>
    <property type="match status" value="1"/>
</dbReference>
<organism evidence="6 7">
    <name type="scientific">Vibrio marisflavi CECT 7928</name>
    <dbReference type="NCBI Taxonomy" id="634439"/>
    <lineage>
        <taxon>Bacteria</taxon>
        <taxon>Pseudomonadati</taxon>
        <taxon>Pseudomonadota</taxon>
        <taxon>Gammaproteobacteria</taxon>
        <taxon>Vibrionales</taxon>
        <taxon>Vibrionaceae</taxon>
        <taxon>Vibrio</taxon>
    </lineage>
</organism>
<dbReference type="InterPro" id="IPR050204">
    <property type="entry name" value="AraC_XylS_family_regulators"/>
</dbReference>
<dbReference type="InterPro" id="IPR003313">
    <property type="entry name" value="AraC-bd"/>
</dbReference>
<dbReference type="PROSITE" id="PS00041">
    <property type="entry name" value="HTH_ARAC_FAMILY_1"/>
    <property type="match status" value="1"/>
</dbReference>
<keyword evidence="1" id="KW-0805">Transcription regulation</keyword>